<keyword evidence="14" id="KW-1185">Reference proteome</keyword>
<evidence type="ECO:0000259" key="12">
    <source>
        <dbReference type="Pfam" id="PF14380"/>
    </source>
</evidence>
<sequence length="510" mass="56134">MHPLHLPGSFFVFFIIITFVLIHAPKFASSVDEHYANCNRTFACGNIENIGYPFWGSGRPDYCGFPGFQLNCKDSILEITIMSATYHVLGINNQFRILNVARADYQDDLCPAFLINTTLNPDLFEFTSDTQDINLYYHCPPPPPPLTPIPNQEINCFSHFTCNVNKTTFDGYYLTRNLSELPDLASIATAISGFLGSCDEQVVLAANQSEIQSVEASPCQNGENLAEALAKGFGLKWNANNSLCDRCRGSGGQCGYNTVSDEFSCYYSDQPYHTVCPTVSSQQNHPPLSTVNSQTPSSPPAFFSQNATPILLSASPQAFTMLPLVFLFPLIFLLSAIGTHSSVQNDTSTFPNCNQTFSCGDLQNLSYPLTGRPRPSYCGPPGFLLNCTDDGIPQLIMDLLGYRIIQLDRNIQSMALSRSDLYNNTFTHKFANTNLSSPLFNLNPDNQNLSLFYGCTPIQAYTPENLFWCGDGTSSSTAYHVLGPVPNDPIFKIIRCNISVKLPHVASCAG</sequence>
<feature type="domain" description="Wall-associated receptor kinase galacturonan-binding" evidence="11">
    <location>
        <begin position="38"/>
        <end position="101"/>
    </location>
</feature>
<comment type="subcellular location">
    <subcellularLocation>
        <location evidence="1">Membrane</location>
        <topology evidence="1">Single-pass membrane protein</topology>
    </subcellularLocation>
</comment>
<keyword evidence="6 10" id="KW-0472">Membrane</keyword>
<dbReference type="InterPro" id="IPR025287">
    <property type="entry name" value="WAK_GUB"/>
</dbReference>
<evidence type="ECO:0000256" key="8">
    <source>
        <dbReference type="ARBA" id="ARBA00047899"/>
    </source>
</evidence>
<dbReference type="PANTHER" id="PTHR33138:SF72">
    <property type="entry name" value="WALL-ASSOCIATED RECEPTOR KINASE CARBOXY-TERMINAL PROTEIN"/>
    <property type="match status" value="1"/>
</dbReference>
<dbReference type="Pfam" id="PF14380">
    <property type="entry name" value="WAK_assoc"/>
    <property type="match status" value="1"/>
</dbReference>
<evidence type="ECO:0000259" key="11">
    <source>
        <dbReference type="Pfam" id="PF13947"/>
    </source>
</evidence>
<keyword evidence="3 10" id="KW-0812">Transmembrane</keyword>
<evidence type="ECO:0000313" key="14">
    <source>
        <dbReference type="Proteomes" id="UP001054252"/>
    </source>
</evidence>
<feature type="domain" description="Wall-associated receptor kinase galacturonan-binding" evidence="11">
    <location>
        <begin position="353"/>
        <end position="416"/>
    </location>
</feature>
<dbReference type="AlphaFoldDB" id="A0AAV5JZF3"/>
<comment type="catalytic activity">
    <reaction evidence="9">
        <text>L-seryl-[protein] + ATP = O-phospho-L-seryl-[protein] + ADP + H(+)</text>
        <dbReference type="Rhea" id="RHEA:17989"/>
        <dbReference type="Rhea" id="RHEA-COMP:9863"/>
        <dbReference type="Rhea" id="RHEA-COMP:11604"/>
        <dbReference type="ChEBI" id="CHEBI:15378"/>
        <dbReference type="ChEBI" id="CHEBI:29999"/>
        <dbReference type="ChEBI" id="CHEBI:30616"/>
        <dbReference type="ChEBI" id="CHEBI:83421"/>
        <dbReference type="ChEBI" id="CHEBI:456216"/>
        <dbReference type="EC" id="2.7.11.1"/>
    </reaction>
</comment>
<evidence type="ECO:0000256" key="7">
    <source>
        <dbReference type="ARBA" id="ARBA00023180"/>
    </source>
</evidence>
<evidence type="ECO:0000256" key="1">
    <source>
        <dbReference type="ARBA" id="ARBA00004167"/>
    </source>
</evidence>
<dbReference type="InterPro" id="IPR032872">
    <property type="entry name" value="WAK_assoc_C"/>
</dbReference>
<dbReference type="GO" id="GO:0004674">
    <property type="term" value="F:protein serine/threonine kinase activity"/>
    <property type="evidence" value="ECO:0007669"/>
    <property type="project" value="UniProtKB-KW"/>
</dbReference>
<feature type="transmembrane region" description="Helical" evidence="10">
    <location>
        <begin position="6"/>
        <end position="24"/>
    </location>
</feature>
<reference evidence="13 14" key="1">
    <citation type="journal article" date="2021" name="Commun. Biol.">
        <title>The genome of Shorea leprosula (Dipterocarpaceae) highlights the ecological relevance of drought in aseasonal tropical rainforests.</title>
        <authorList>
            <person name="Ng K.K.S."/>
            <person name="Kobayashi M.J."/>
            <person name="Fawcett J.A."/>
            <person name="Hatakeyama M."/>
            <person name="Paape T."/>
            <person name="Ng C.H."/>
            <person name="Ang C.C."/>
            <person name="Tnah L.H."/>
            <person name="Lee C.T."/>
            <person name="Nishiyama T."/>
            <person name="Sese J."/>
            <person name="O'Brien M.J."/>
            <person name="Copetti D."/>
            <person name="Mohd Noor M.I."/>
            <person name="Ong R.C."/>
            <person name="Putra M."/>
            <person name="Sireger I.Z."/>
            <person name="Indrioko S."/>
            <person name="Kosugi Y."/>
            <person name="Izuno A."/>
            <person name="Isagi Y."/>
            <person name="Lee S.L."/>
            <person name="Shimizu K.K."/>
        </authorList>
    </citation>
    <scope>NUCLEOTIDE SEQUENCE [LARGE SCALE GENOMIC DNA]</scope>
    <source>
        <strain evidence="13">214</strain>
    </source>
</reference>
<evidence type="ECO:0000256" key="6">
    <source>
        <dbReference type="ARBA" id="ARBA00023136"/>
    </source>
</evidence>
<evidence type="ECO:0000256" key="2">
    <source>
        <dbReference type="ARBA" id="ARBA00012513"/>
    </source>
</evidence>
<dbReference type="Proteomes" id="UP001054252">
    <property type="component" value="Unassembled WGS sequence"/>
</dbReference>
<protein>
    <recommendedName>
        <fullName evidence="2">non-specific serine/threonine protein kinase</fullName>
        <ecNumber evidence="2">2.7.11.1</ecNumber>
    </recommendedName>
</protein>
<feature type="domain" description="Wall-associated receptor kinase C-terminal" evidence="12">
    <location>
        <begin position="188"/>
        <end position="270"/>
    </location>
</feature>
<dbReference type="Pfam" id="PF13947">
    <property type="entry name" value="GUB_WAK_bind"/>
    <property type="match status" value="2"/>
</dbReference>
<keyword evidence="7" id="KW-0325">Glycoprotein</keyword>
<keyword evidence="4" id="KW-0732">Signal</keyword>
<name>A0AAV5JZF3_9ROSI</name>
<proteinExistence type="predicted"/>
<comment type="catalytic activity">
    <reaction evidence="8">
        <text>L-threonyl-[protein] + ATP = O-phospho-L-threonyl-[protein] + ADP + H(+)</text>
        <dbReference type="Rhea" id="RHEA:46608"/>
        <dbReference type="Rhea" id="RHEA-COMP:11060"/>
        <dbReference type="Rhea" id="RHEA-COMP:11605"/>
        <dbReference type="ChEBI" id="CHEBI:15378"/>
        <dbReference type="ChEBI" id="CHEBI:30013"/>
        <dbReference type="ChEBI" id="CHEBI:30616"/>
        <dbReference type="ChEBI" id="CHEBI:61977"/>
        <dbReference type="ChEBI" id="CHEBI:456216"/>
        <dbReference type="EC" id="2.7.11.1"/>
    </reaction>
</comment>
<evidence type="ECO:0000256" key="9">
    <source>
        <dbReference type="ARBA" id="ARBA00048679"/>
    </source>
</evidence>
<dbReference type="EMBL" id="BPVZ01000046">
    <property type="protein sequence ID" value="GKV16739.1"/>
    <property type="molecule type" value="Genomic_DNA"/>
</dbReference>
<dbReference type="PANTHER" id="PTHR33138">
    <property type="entry name" value="OS01G0690200 PROTEIN"/>
    <property type="match status" value="1"/>
</dbReference>
<accession>A0AAV5JZF3</accession>
<dbReference type="GO" id="GO:0030247">
    <property type="term" value="F:polysaccharide binding"/>
    <property type="evidence" value="ECO:0007669"/>
    <property type="project" value="InterPro"/>
</dbReference>
<keyword evidence="5 10" id="KW-1133">Transmembrane helix</keyword>
<dbReference type="EC" id="2.7.11.1" evidence="2"/>
<evidence type="ECO:0000256" key="10">
    <source>
        <dbReference type="SAM" id="Phobius"/>
    </source>
</evidence>
<comment type="caution">
    <text evidence="13">The sequence shown here is derived from an EMBL/GenBank/DDBJ whole genome shotgun (WGS) entry which is preliminary data.</text>
</comment>
<organism evidence="13 14">
    <name type="scientific">Rubroshorea leprosula</name>
    <dbReference type="NCBI Taxonomy" id="152421"/>
    <lineage>
        <taxon>Eukaryota</taxon>
        <taxon>Viridiplantae</taxon>
        <taxon>Streptophyta</taxon>
        <taxon>Embryophyta</taxon>
        <taxon>Tracheophyta</taxon>
        <taxon>Spermatophyta</taxon>
        <taxon>Magnoliopsida</taxon>
        <taxon>eudicotyledons</taxon>
        <taxon>Gunneridae</taxon>
        <taxon>Pentapetalae</taxon>
        <taxon>rosids</taxon>
        <taxon>malvids</taxon>
        <taxon>Malvales</taxon>
        <taxon>Dipterocarpaceae</taxon>
        <taxon>Rubroshorea</taxon>
    </lineage>
</organism>
<dbReference type="GO" id="GO:0016020">
    <property type="term" value="C:membrane"/>
    <property type="evidence" value="ECO:0007669"/>
    <property type="project" value="UniProtKB-SubCell"/>
</dbReference>
<evidence type="ECO:0000256" key="4">
    <source>
        <dbReference type="ARBA" id="ARBA00022729"/>
    </source>
</evidence>
<gene>
    <name evidence="13" type="ORF">SLEP1_g27335</name>
</gene>
<evidence type="ECO:0000313" key="13">
    <source>
        <dbReference type="EMBL" id="GKV16739.1"/>
    </source>
</evidence>
<evidence type="ECO:0000256" key="5">
    <source>
        <dbReference type="ARBA" id="ARBA00022989"/>
    </source>
</evidence>
<evidence type="ECO:0000256" key="3">
    <source>
        <dbReference type="ARBA" id="ARBA00022692"/>
    </source>
</evidence>